<evidence type="ECO:0008006" key="6">
    <source>
        <dbReference type="Google" id="ProtNLM"/>
    </source>
</evidence>
<keyword evidence="3" id="KW-0694">RNA-binding</keyword>
<dbReference type="NCBIfam" id="TIGR00447">
    <property type="entry name" value="pth"/>
    <property type="match status" value="1"/>
</dbReference>
<sequence>MGVRVPSILVVGLGNHTHPYTRHSVGQLLIASFAARLGVKLREDSSLKSWIAQKEVDIIPPYPKGHTPKRDVLPLPAKRINIILVKPKLLMNISGRAVALALKAHIPHPEMPNPVIVIHDSLSHRPFSVHARFGGTSNGHNGVADVISRLNGPGFHRIRIGIGRPSSSAPYVGYVMEPLDKAEREWWGGPGEGVEKAWSAVEEIALQFAVPVQLTSN</sequence>
<dbReference type="InterPro" id="IPR036416">
    <property type="entry name" value="Pept_tRNA_hydro_sf"/>
</dbReference>
<gene>
    <name evidence="4" type="ORF">BS47DRAFT_1317336</name>
</gene>
<reference evidence="4" key="1">
    <citation type="journal article" date="2020" name="Nat. Commun.">
        <title>Large-scale genome sequencing of mycorrhizal fungi provides insights into the early evolution of symbiotic traits.</title>
        <authorList>
            <person name="Miyauchi S."/>
            <person name="Kiss E."/>
            <person name="Kuo A."/>
            <person name="Drula E."/>
            <person name="Kohler A."/>
            <person name="Sanchez-Garcia M."/>
            <person name="Morin E."/>
            <person name="Andreopoulos B."/>
            <person name="Barry K.W."/>
            <person name="Bonito G."/>
            <person name="Buee M."/>
            <person name="Carver A."/>
            <person name="Chen C."/>
            <person name="Cichocki N."/>
            <person name="Clum A."/>
            <person name="Culley D."/>
            <person name="Crous P.W."/>
            <person name="Fauchery L."/>
            <person name="Girlanda M."/>
            <person name="Hayes R.D."/>
            <person name="Keri Z."/>
            <person name="LaButti K."/>
            <person name="Lipzen A."/>
            <person name="Lombard V."/>
            <person name="Magnuson J."/>
            <person name="Maillard F."/>
            <person name="Murat C."/>
            <person name="Nolan M."/>
            <person name="Ohm R.A."/>
            <person name="Pangilinan J."/>
            <person name="Pereira M.F."/>
            <person name="Perotto S."/>
            <person name="Peter M."/>
            <person name="Pfister S."/>
            <person name="Riley R."/>
            <person name="Sitrit Y."/>
            <person name="Stielow J.B."/>
            <person name="Szollosi G."/>
            <person name="Zifcakova L."/>
            <person name="Stursova M."/>
            <person name="Spatafora J.W."/>
            <person name="Tedersoo L."/>
            <person name="Vaario L.M."/>
            <person name="Yamada A."/>
            <person name="Yan M."/>
            <person name="Wang P."/>
            <person name="Xu J."/>
            <person name="Bruns T."/>
            <person name="Baldrian P."/>
            <person name="Vilgalys R."/>
            <person name="Dunand C."/>
            <person name="Henrissat B."/>
            <person name="Grigoriev I.V."/>
            <person name="Hibbett D."/>
            <person name="Nagy L.G."/>
            <person name="Martin F.M."/>
        </authorList>
    </citation>
    <scope>NUCLEOTIDE SEQUENCE</scope>
    <source>
        <strain evidence="4">UP504</strain>
    </source>
</reference>
<dbReference type="AlphaFoldDB" id="A0A9P6AX86"/>
<name>A0A9P6AX86_9AGAM</name>
<evidence type="ECO:0000256" key="3">
    <source>
        <dbReference type="ARBA" id="ARBA00022884"/>
    </source>
</evidence>
<dbReference type="PANTHER" id="PTHR17224:SF1">
    <property type="entry name" value="PEPTIDYL-TRNA HYDROLASE"/>
    <property type="match status" value="1"/>
</dbReference>
<evidence type="ECO:0000256" key="2">
    <source>
        <dbReference type="ARBA" id="ARBA00022801"/>
    </source>
</evidence>
<dbReference type="OrthoDB" id="1711136at2759"/>
<dbReference type="InterPro" id="IPR001328">
    <property type="entry name" value="Pept_tRNA_hydro"/>
</dbReference>
<dbReference type="GO" id="GO:0004045">
    <property type="term" value="F:peptidyl-tRNA hydrolase activity"/>
    <property type="evidence" value="ECO:0007669"/>
    <property type="project" value="InterPro"/>
</dbReference>
<dbReference type="GO" id="GO:0000049">
    <property type="term" value="F:tRNA binding"/>
    <property type="evidence" value="ECO:0007669"/>
    <property type="project" value="UniProtKB-KW"/>
</dbReference>
<evidence type="ECO:0000313" key="4">
    <source>
        <dbReference type="EMBL" id="KAF9513671.1"/>
    </source>
</evidence>
<comment type="caution">
    <text evidence="4">The sequence shown here is derived from an EMBL/GenBank/DDBJ whole genome shotgun (WGS) entry which is preliminary data.</text>
</comment>
<protein>
    <recommendedName>
        <fullName evidence="6">Peptidyl-tRNA hydrolase</fullName>
    </recommendedName>
</protein>
<accession>A0A9P6AX86</accession>
<dbReference type="Gene3D" id="3.40.50.1470">
    <property type="entry name" value="Peptidyl-tRNA hydrolase"/>
    <property type="match status" value="1"/>
</dbReference>
<evidence type="ECO:0000256" key="1">
    <source>
        <dbReference type="ARBA" id="ARBA00022555"/>
    </source>
</evidence>
<keyword evidence="1" id="KW-0820">tRNA-binding</keyword>
<dbReference type="SUPFAM" id="SSF53178">
    <property type="entry name" value="Peptidyl-tRNA hydrolase-like"/>
    <property type="match status" value="1"/>
</dbReference>
<evidence type="ECO:0000313" key="5">
    <source>
        <dbReference type="Proteomes" id="UP000886523"/>
    </source>
</evidence>
<dbReference type="PANTHER" id="PTHR17224">
    <property type="entry name" value="PEPTIDYL-TRNA HYDROLASE"/>
    <property type="match status" value="1"/>
</dbReference>
<dbReference type="EMBL" id="MU128969">
    <property type="protein sequence ID" value="KAF9513671.1"/>
    <property type="molecule type" value="Genomic_DNA"/>
</dbReference>
<keyword evidence="5" id="KW-1185">Reference proteome</keyword>
<proteinExistence type="predicted"/>
<dbReference type="Pfam" id="PF01195">
    <property type="entry name" value="Pept_tRNA_hydro"/>
    <property type="match status" value="1"/>
</dbReference>
<organism evidence="4 5">
    <name type="scientific">Hydnum rufescens UP504</name>
    <dbReference type="NCBI Taxonomy" id="1448309"/>
    <lineage>
        <taxon>Eukaryota</taxon>
        <taxon>Fungi</taxon>
        <taxon>Dikarya</taxon>
        <taxon>Basidiomycota</taxon>
        <taxon>Agaricomycotina</taxon>
        <taxon>Agaricomycetes</taxon>
        <taxon>Cantharellales</taxon>
        <taxon>Hydnaceae</taxon>
        <taxon>Hydnum</taxon>
    </lineage>
</organism>
<dbReference type="Proteomes" id="UP000886523">
    <property type="component" value="Unassembled WGS sequence"/>
</dbReference>
<keyword evidence="2" id="KW-0378">Hydrolase</keyword>